<name>A0A1Q8CAK4_9PSEU</name>
<comment type="caution">
    <text evidence="1">The sequence shown here is derived from an EMBL/GenBank/DDBJ whole genome shotgun (WGS) entry which is preliminary data.</text>
</comment>
<dbReference type="OrthoDB" id="70765at2"/>
<dbReference type="STRING" id="1912961.BU204_30455"/>
<dbReference type="AlphaFoldDB" id="A0A1Q8CAK4"/>
<dbReference type="EMBL" id="MSIE01000068">
    <property type="protein sequence ID" value="OLF11366.1"/>
    <property type="molecule type" value="Genomic_DNA"/>
</dbReference>
<protein>
    <submittedName>
        <fullName evidence="1">Alpha/beta hydrolase</fullName>
    </submittedName>
</protein>
<accession>A0A1Q8CAK4</accession>
<keyword evidence="1" id="KW-0378">Hydrolase</keyword>
<reference evidence="1 2" key="1">
    <citation type="submission" date="2016-12" db="EMBL/GenBank/DDBJ databases">
        <title>The draft genome sequence of Actinophytocola sp. 11-183.</title>
        <authorList>
            <person name="Wang W."/>
            <person name="Yuan L."/>
        </authorList>
    </citation>
    <scope>NUCLEOTIDE SEQUENCE [LARGE SCALE GENOMIC DNA]</scope>
    <source>
        <strain evidence="1 2">11-183</strain>
    </source>
</reference>
<sequence>MVLPGGRYGAHAPLLSYAADAAEARGARIRYVHWDPPYDPERVPPESTESWVVNQVPAVPGRPLLVGKSLGTHAAGLAADRSLPAVWLTPLLTVDPVLEGLRRASAPVLLVGGTADRFWDGRLARELSPHVLEVDGADHGMYVPGRLAASAAVLGRVATAVEDFLDEVVWPGTATALA</sequence>
<gene>
    <name evidence="1" type="ORF">BU204_30455</name>
</gene>
<proteinExistence type="predicted"/>
<dbReference type="InterPro" id="IPR029058">
    <property type="entry name" value="AB_hydrolase_fold"/>
</dbReference>
<dbReference type="Proteomes" id="UP000185596">
    <property type="component" value="Unassembled WGS sequence"/>
</dbReference>
<dbReference type="GO" id="GO:0016787">
    <property type="term" value="F:hydrolase activity"/>
    <property type="evidence" value="ECO:0007669"/>
    <property type="project" value="UniProtKB-KW"/>
</dbReference>
<keyword evidence="2" id="KW-1185">Reference proteome</keyword>
<dbReference type="SUPFAM" id="SSF53474">
    <property type="entry name" value="alpha/beta-Hydrolases"/>
    <property type="match status" value="1"/>
</dbReference>
<evidence type="ECO:0000313" key="1">
    <source>
        <dbReference type="EMBL" id="OLF11366.1"/>
    </source>
</evidence>
<dbReference type="Gene3D" id="3.40.50.1820">
    <property type="entry name" value="alpha/beta hydrolase"/>
    <property type="match status" value="1"/>
</dbReference>
<evidence type="ECO:0000313" key="2">
    <source>
        <dbReference type="Proteomes" id="UP000185596"/>
    </source>
</evidence>
<organism evidence="1 2">
    <name type="scientific">Actinophytocola xanthii</name>
    <dbReference type="NCBI Taxonomy" id="1912961"/>
    <lineage>
        <taxon>Bacteria</taxon>
        <taxon>Bacillati</taxon>
        <taxon>Actinomycetota</taxon>
        <taxon>Actinomycetes</taxon>
        <taxon>Pseudonocardiales</taxon>
        <taxon>Pseudonocardiaceae</taxon>
    </lineage>
</organism>